<proteinExistence type="predicted"/>
<name>A0A7R9FP69_9NEOP</name>
<protein>
    <submittedName>
        <fullName evidence="2">Uncharacterized protein</fullName>
    </submittedName>
</protein>
<gene>
    <name evidence="2" type="ORF">TTEB3V08_LOCUS4275</name>
</gene>
<feature type="compositionally biased region" description="Low complexity" evidence="1">
    <location>
        <begin position="108"/>
        <end position="119"/>
    </location>
</feature>
<evidence type="ECO:0000313" key="2">
    <source>
        <dbReference type="EMBL" id="CAD7456242.1"/>
    </source>
</evidence>
<feature type="compositionally biased region" description="Polar residues" evidence="1">
    <location>
        <begin position="78"/>
        <end position="94"/>
    </location>
</feature>
<organism evidence="2">
    <name type="scientific">Timema tahoe</name>
    <dbReference type="NCBI Taxonomy" id="61484"/>
    <lineage>
        <taxon>Eukaryota</taxon>
        <taxon>Metazoa</taxon>
        <taxon>Ecdysozoa</taxon>
        <taxon>Arthropoda</taxon>
        <taxon>Hexapoda</taxon>
        <taxon>Insecta</taxon>
        <taxon>Pterygota</taxon>
        <taxon>Neoptera</taxon>
        <taxon>Polyneoptera</taxon>
        <taxon>Phasmatodea</taxon>
        <taxon>Timematodea</taxon>
        <taxon>Timematoidea</taxon>
        <taxon>Timematidae</taxon>
        <taxon>Timema</taxon>
    </lineage>
</organism>
<sequence>MEEFNTERFINEDPVDVPRIFEEGSNVAFCSYIKPEKRWLLGIVKEKKGDLHYLITQGDTTYFRHVDQMRPVGEELNRQNMNTNGSQTPSSNLRPSGRSIAVEPSEPPLLSAPSTSPKSQFESPTQKKRTSPLHERISPRSRPLDLLQEMRHPINEESVSRGTPARLTSTRSGREFSSSNVKFSSIGWAEGVFKLRGEECFECEEMCCGVIGYTGSYDGVVKVTVEGISMAEISSSNSRKPTPMHIEPGTAAVFTSIPCRVSTKDDFPRSSTQTRSLSTTPKDLKEDVCFICNDTNNASSLYHIVSIDVTETLKKLALEMKCIHICGEEEWKIVQDKPRSVHLTGIEAQTHRLGNLIYCESDALNHVANEADASADDGKGEGWEIGGLRQRSVSQQSVPEPIQMENRTDLLTENEFF</sequence>
<feature type="region of interest" description="Disordered" evidence="1">
    <location>
        <begin position="75"/>
        <end position="174"/>
    </location>
</feature>
<dbReference type="AlphaFoldDB" id="A0A7R9FP69"/>
<accession>A0A7R9FP69</accession>
<dbReference type="EMBL" id="OE001199">
    <property type="protein sequence ID" value="CAD7456242.1"/>
    <property type="molecule type" value="Genomic_DNA"/>
</dbReference>
<feature type="compositionally biased region" description="Basic and acidic residues" evidence="1">
    <location>
        <begin position="148"/>
        <end position="159"/>
    </location>
</feature>
<evidence type="ECO:0000256" key="1">
    <source>
        <dbReference type="SAM" id="MobiDB-lite"/>
    </source>
</evidence>
<reference evidence="2" key="1">
    <citation type="submission" date="2020-11" db="EMBL/GenBank/DDBJ databases">
        <authorList>
            <person name="Tran Van P."/>
        </authorList>
    </citation>
    <scope>NUCLEOTIDE SEQUENCE</scope>
</reference>